<comment type="subcellular location">
    <subcellularLocation>
        <location evidence="1">Periplasm</location>
    </subcellularLocation>
</comment>
<keyword evidence="5" id="KW-0249">Electron transport</keyword>
<name>A0A974SSP2_9RHOO</name>
<keyword evidence="2" id="KW-0813">Transport</keyword>
<feature type="binding site" evidence="7">
    <location>
        <position position="55"/>
    </location>
    <ligand>
        <name>Cu cation</name>
        <dbReference type="ChEBI" id="CHEBI:23378"/>
    </ligand>
</feature>
<keyword evidence="11" id="KW-1185">Reference proteome</keyword>
<keyword evidence="4" id="KW-0574">Periplasm</keyword>
<evidence type="ECO:0000256" key="3">
    <source>
        <dbReference type="ARBA" id="ARBA00022723"/>
    </source>
</evidence>
<evidence type="ECO:0000256" key="7">
    <source>
        <dbReference type="PIRSR" id="PIRSR602386-1"/>
    </source>
</evidence>
<protein>
    <submittedName>
        <fullName evidence="10">Cupredoxin domain-containing protein</fullName>
    </submittedName>
</protein>
<feature type="signal peptide" evidence="8">
    <location>
        <begin position="1"/>
        <end position="19"/>
    </location>
</feature>
<proteinExistence type="predicted"/>
<reference evidence="10" key="1">
    <citation type="submission" date="2020-11" db="EMBL/GenBank/DDBJ databases">
        <title>Azospira restricta DSM 18626 genome sequence.</title>
        <authorList>
            <person name="Moe W.M."/>
        </authorList>
    </citation>
    <scope>NUCLEOTIDE SEQUENCE</scope>
    <source>
        <strain evidence="10">DSM 18626</strain>
    </source>
</reference>
<dbReference type="InterPro" id="IPR000923">
    <property type="entry name" value="BlueCu_1"/>
</dbReference>
<keyword evidence="6 7" id="KW-0186">Copper</keyword>
<dbReference type="InterPro" id="IPR052721">
    <property type="entry name" value="ET_Amicyanin"/>
</dbReference>
<feature type="chain" id="PRO_5037308680" evidence="8">
    <location>
        <begin position="20"/>
        <end position="103"/>
    </location>
</feature>
<feature type="binding site" evidence="7">
    <location>
        <position position="90"/>
    </location>
    <ligand>
        <name>Cu cation</name>
        <dbReference type="ChEBI" id="CHEBI:23378"/>
    </ligand>
</feature>
<comment type="cofactor">
    <cofactor evidence="7">
        <name>Cu cation</name>
        <dbReference type="ChEBI" id="CHEBI:23378"/>
    </cofactor>
    <text evidence="7">Binds 1 copper ion per subunit.</text>
</comment>
<dbReference type="PRINTS" id="PR00155">
    <property type="entry name" value="AMICYANIN"/>
</dbReference>
<dbReference type="GO" id="GO:0042597">
    <property type="term" value="C:periplasmic space"/>
    <property type="evidence" value="ECO:0007669"/>
    <property type="project" value="UniProtKB-SubCell"/>
</dbReference>
<dbReference type="InterPro" id="IPR002386">
    <property type="entry name" value="Amicyanin/Pseudoazurin"/>
</dbReference>
<dbReference type="RefSeq" id="WP_203389193.1">
    <property type="nucleotide sequence ID" value="NZ_JBHSLJ010000009.1"/>
</dbReference>
<dbReference type="Pfam" id="PF00127">
    <property type="entry name" value="Copper-bind"/>
    <property type="match status" value="1"/>
</dbReference>
<accession>A0A974SSP2</accession>
<dbReference type="InterPro" id="IPR008972">
    <property type="entry name" value="Cupredoxin"/>
</dbReference>
<dbReference type="GO" id="GO:0005507">
    <property type="term" value="F:copper ion binding"/>
    <property type="evidence" value="ECO:0007669"/>
    <property type="project" value="InterPro"/>
</dbReference>
<dbReference type="KEGG" id="ares:IWH25_08260"/>
<evidence type="ECO:0000313" key="10">
    <source>
        <dbReference type="EMBL" id="QRJ65679.1"/>
    </source>
</evidence>
<evidence type="ECO:0000256" key="1">
    <source>
        <dbReference type="ARBA" id="ARBA00004418"/>
    </source>
</evidence>
<dbReference type="PANTHER" id="PTHR36507">
    <property type="entry name" value="BLL1555 PROTEIN"/>
    <property type="match status" value="1"/>
</dbReference>
<dbReference type="Proteomes" id="UP000663444">
    <property type="component" value="Chromosome"/>
</dbReference>
<keyword evidence="8" id="KW-0732">Signal</keyword>
<feature type="domain" description="Blue (type 1) copper" evidence="9">
    <location>
        <begin position="22"/>
        <end position="103"/>
    </location>
</feature>
<evidence type="ECO:0000256" key="5">
    <source>
        <dbReference type="ARBA" id="ARBA00022982"/>
    </source>
</evidence>
<dbReference type="Gene3D" id="2.60.40.420">
    <property type="entry name" value="Cupredoxins - blue copper proteins"/>
    <property type="match status" value="1"/>
</dbReference>
<evidence type="ECO:0000256" key="6">
    <source>
        <dbReference type="ARBA" id="ARBA00023008"/>
    </source>
</evidence>
<organism evidence="10 11">
    <name type="scientific">Azospira restricta</name>
    <dbReference type="NCBI Taxonomy" id="404405"/>
    <lineage>
        <taxon>Bacteria</taxon>
        <taxon>Pseudomonadati</taxon>
        <taxon>Pseudomonadota</taxon>
        <taxon>Betaproteobacteria</taxon>
        <taxon>Rhodocyclales</taxon>
        <taxon>Rhodocyclaceae</taxon>
        <taxon>Azospira</taxon>
    </lineage>
</organism>
<evidence type="ECO:0000256" key="4">
    <source>
        <dbReference type="ARBA" id="ARBA00022764"/>
    </source>
</evidence>
<sequence length="103" mass="12020">MRRLSIALLFALPFGTATAETVEVRIEKYKFVPEEIKIKAGDTVVWKSYEKRGYHTVWFKERGLPESEPMFPDESWQMKFETQGEHPYVCGPHPEMTGRVIVE</sequence>
<gene>
    <name evidence="10" type="ORF">IWH25_08260</name>
</gene>
<dbReference type="PANTHER" id="PTHR36507:SF1">
    <property type="entry name" value="BLL1555 PROTEIN"/>
    <property type="match status" value="1"/>
</dbReference>
<dbReference type="GO" id="GO:0009055">
    <property type="term" value="F:electron transfer activity"/>
    <property type="evidence" value="ECO:0007669"/>
    <property type="project" value="InterPro"/>
</dbReference>
<evidence type="ECO:0000256" key="8">
    <source>
        <dbReference type="SAM" id="SignalP"/>
    </source>
</evidence>
<dbReference type="SUPFAM" id="SSF49503">
    <property type="entry name" value="Cupredoxins"/>
    <property type="match status" value="1"/>
</dbReference>
<keyword evidence="3 7" id="KW-0479">Metal-binding</keyword>
<dbReference type="AlphaFoldDB" id="A0A974SSP2"/>
<feature type="binding site" evidence="7">
    <location>
        <position position="93"/>
    </location>
    <ligand>
        <name>Cu cation</name>
        <dbReference type="ChEBI" id="CHEBI:23378"/>
    </ligand>
</feature>
<evidence type="ECO:0000313" key="11">
    <source>
        <dbReference type="Proteomes" id="UP000663444"/>
    </source>
</evidence>
<dbReference type="EMBL" id="CP064781">
    <property type="protein sequence ID" value="QRJ65679.1"/>
    <property type="molecule type" value="Genomic_DNA"/>
</dbReference>
<evidence type="ECO:0000256" key="2">
    <source>
        <dbReference type="ARBA" id="ARBA00022448"/>
    </source>
</evidence>
<evidence type="ECO:0000259" key="9">
    <source>
        <dbReference type="Pfam" id="PF00127"/>
    </source>
</evidence>